<dbReference type="InterPro" id="IPR016084">
    <property type="entry name" value="Haem_Oase-like_multi-hlx"/>
</dbReference>
<name>A0ABU0M266_9HYPH</name>
<dbReference type="SUPFAM" id="SSF48613">
    <property type="entry name" value="Heme oxygenase-like"/>
    <property type="match status" value="1"/>
</dbReference>
<dbReference type="EMBL" id="JAUSWJ010000001">
    <property type="protein sequence ID" value="MDQ0515047.1"/>
    <property type="molecule type" value="Genomic_DNA"/>
</dbReference>
<feature type="domain" description="Thiaminase-2/PQQC" evidence="2">
    <location>
        <begin position="13"/>
        <end position="220"/>
    </location>
</feature>
<dbReference type="InterPro" id="IPR050967">
    <property type="entry name" value="Thiamine_Salvage_TenA"/>
</dbReference>
<dbReference type="Pfam" id="PF03070">
    <property type="entry name" value="TENA_THI-4"/>
    <property type="match status" value="1"/>
</dbReference>
<dbReference type="PANTHER" id="PTHR43198">
    <property type="entry name" value="BIFUNCTIONAL TH2 PROTEIN"/>
    <property type="match status" value="1"/>
</dbReference>
<evidence type="ECO:0000256" key="1">
    <source>
        <dbReference type="RuleBase" id="RU363093"/>
    </source>
</evidence>
<dbReference type="Gene3D" id="1.20.910.10">
    <property type="entry name" value="Heme oxygenase-like"/>
    <property type="match status" value="1"/>
</dbReference>
<dbReference type="InterPro" id="IPR027574">
    <property type="entry name" value="Thiaminase_II"/>
</dbReference>
<comment type="similarity">
    <text evidence="1">Belongs to the TenA family.</text>
</comment>
<comment type="pathway">
    <text evidence="1">Cofactor biosynthesis; thiamine diphosphate biosynthesis.</text>
</comment>
<keyword evidence="4" id="KW-1185">Reference proteome</keyword>
<protein>
    <recommendedName>
        <fullName evidence="1">Aminopyrimidine aminohydrolase</fullName>
        <ecNumber evidence="1">3.5.99.2</ecNumber>
    </recommendedName>
</protein>
<dbReference type="RefSeq" id="WP_266281477.1">
    <property type="nucleotide sequence ID" value="NZ_JAPKNF010000001.1"/>
</dbReference>
<dbReference type="GO" id="GO:0050334">
    <property type="term" value="F:thiaminase activity"/>
    <property type="evidence" value="ECO:0007669"/>
    <property type="project" value="UniProtKB-EC"/>
</dbReference>
<comment type="caution">
    <text evidence="3">The sequence shown here is derived from an EMBL/GenBank/DDBJ whole genome shotgun (WGS) entry which is preliminary data.</text>
</comment>
<sequence length="223" mass="24260">MVAVLFERLKRDAASAWSAYIDHEFVRGLGDGSLPKPAFQHYLVQDYLFLIEFARAYAIGVYKAPDLAEMRKAADGIGAILNETSLHLRLCASWGLSPDAVASTRQARATIAYTRFVQEAGLRGDMLDLVVALSPCVVGYAEIGAVLAARGQGLDDGANPYAAWIAEYAGESYQALAFDSLAQIDRLAARSLTEARYPALLALFEEAVRLEADFWQMGLDGSM</sequence>
<evidence type="ECO:0000259" key="2">
    <source>
        <dbReference type="Pfam" id="PF03070"/>
    </source>
</evidence>
<comment type="catalytic activity">
    <reaction evidence="1">
        <text>4-amino-5-aminomethyl-2-methylpyrimidine + H2O = 4-amino-5-hydroxymethyl-2-methylpyrimidine + NH4(+)</text>
        <dbReference type="Rhea" id="RHEA:31799"/>
        <dbReference type="ChEBI" id="CHEBI:15377"/>
        <dbReference type="ChEBI" id="CHEBI:16892"/>
        <dbReference type="ChEBI" id="CHEBI:28938"/>
        <dbReference type="ChEBI" id="CHEBI:63416"/>
        <dbReference type="EC" id="3.5.99.2"/>
    </reaction>
</comment>
<dbReference type="CDD" id="cd19367">
    <property type="entry name" value="TenA_C_ScTHI20-like"/>
    <property type="match status" value="1"/>
</dbReference>
<evidence type="ECO:0000313" key="3">
    <source>
        <dbReference type="EMBL" id="MDQ0515047.1"/>
    </source>
</evidence>
<proteinExistence type="inferred from homology"/>
<reference evidence="3 4" key="1">
    <citation type="submission" date="2023-07" db="EMBL/GenBank/DDBJ databases">
        <title>Genomic Encyclopedia of Type Strains, Phase IV (KMG-IV): sequencing the most valuable type-strain genomes for metagenomic binning, comparative biology and taxonomic classification.</title>
        <authorList>
            <person name="Goeker M."/>
        </authorList>
    </citation>
    <scope>NUCLEOTIDE SEQUENCE [LARGE SCALE GENOMIC DNA]</scope>
    <source>
        <strain evidence="3 4">B1-1</strain>
    </source>
</reference>
<comment type="function">
    <text evidence="1">Catalyzes an amino-pyrimidine hydrolysis reaction at the C5' of the pyrimidine moiety of thiamine compounds, a reaction that is part of a thiamine salvage pathway.</text>
</comment>
<keyword evidence="1 3" id="KW-0378">Hydrolase</keyword>
<dbReference type="EC" id="3.5.99.2" evidence="1"/>
<accession>A0ABU0M266</accession>
<organism evidence="3 4">
    <name type="scientific">Kaistia geumhonensis</name>
    <dbReference type="NCBI Taxonomy" id="410839"/>
    <lineage>
        <taxon>Bacteria</taxon>
        <taxon>Pseudomonadati</taxon>
        <taxon>Pseudomonadota</taxon>
        <taxon>Alphaproteobacteria</taxon>
        <taxon>Hyphomicrobiales</taxon>
        <taxon>Kaistiaceae</taxon>
        <taxon>Kaistia</taxon>
    </lineage>
</organism>
<evidence type="ECO:0000313" key="4">
    <source>
        <dbReference type="Proteomes" id="UP001223743"/>
    </source>
</evidence>
<dbReference type="PANTHER" id="PTHR43198:SF2">
    <property type="entry name" value="SI:CH1073-67J19.1-RELATED"/>
    <property type="match status" value="1"/>
</dbReference>
<keyword evidence="1" id="KW-0784">Thiamine biosynthesis</keyword>
<dbReference type="InterPro" id="IPR004305">
    <property type="entry name" value="Thiaminase-2/PQQC"/>
</dbReference>
<comment type="catalytic activity">
    <reaction evidence="1">
        <text>thiamine + H2O = 5-(2-hydroxyethyl)-4-methylthiazole + 4-amino-5-hydroxymethyl-2-methylpyrimidine + H(+)</text>
        <dbReference type="Rhea" id="RHEA:17509"/>
        <dbReference type="ChEBI" id="CHEBI:15377"/>
        <dbReference type="ChEBI" id="CHEBI:15378"/>
        <dbReference type="ChEBI" id="CHEBI:16892"/>
        <dbReference type="ChEBI" id="CHEBI:17957"/>
        <dbReference type="ChEBI" id="CHEBI:18385"/>
        <dbReference type="EC" id="3.5.99.2"/>
    </reaction>
</comment>
<gene>
    <name evidence="3" type="ORF">QO015_000660</name>
</gene>
<dbReference type="Proteomes" id="UP001223743">
    <property type="component" value="Unassembled WGS sequence"/>
</dbReference>
<dbReference type="NCBIfam" id="TIGR04306">
    <property type="entry name" value="salvage_TenA"/>
    <property type="match status" value="1"/>
</dbReference>